<dbReference type="PIRSF" id="PIRSF039137">
    <property type="entry name" value="ABC_branched_ATPase"/>
    <property type="match status" value="1"/>
</dbReference>
<keyword evidence="8" id="KW-1185">Reference proteome</keyword>
<organism evidence="7 8">
    <name type="scientific">Brevibacillus fulvus</name>
    <dbReference type="NCBI Taxonomy" id="1125967"/>
    <lineage>
        <taxon>Bacteria</taxon>
        <taxon>Bacillati</taxon>
        <taxon>Bacillota</taxon>
        <taxon>Bacilli</taxon>
        <taxon>Bacillales</taxon>
        <taxon>Paenibacillaceae</taxon>
        <taxon>Brevibacillus</taxon>
    </lineage>
</organism>
<protein>
    <submittedName>
        <fullName evidence="7">Branched-chain amino acid transport system ATP-binding protein</fullName>
    </submittedName>
</protein>
<keyword evidence="2" id="KW-0813">Transport</keyword>
<dbReference type="PROSITE" id="PS00211">
    <property type="entry name" value="ABC_TRANSPORTER_1"/>
    <property type="match status" value="1"/>
</dbReference>
<dbReference type="PANTHER" id="PTHR43820">
    <property type="entry name" value="HIGH-AFFINITY BRANCHED-CHAIN AMINO ACID TRANSPORT ATP-BINDING PROTEIN LIVF"/>
    <property type="match status" value="1"/>
</dbReference>
<dbReference type="PROSITE" id="PS50893">
    <property type="entry name" value="ABC_TRANSPORTER_2"/>
    <property type="match status" value="1"/>
</dbReference>
<evidence type="ECO:0000256" key="1">
    <source>
        <dbReference type="ARBA" id="ARBA00005417"/>
    </source>
</evidence>
<gene>
    <name evidence="7" type="ORF">JOD01_001132</name>
</gene>
<evidence type="ECO:0000313" key="7">
    <source>
        <dbReference type="EMBL" id="MBM7589532.1"/>
    </source>
</evidence>
<dbReference type="GO" id="GO:0016887">
    <property type="term" value="F:ATP hydrolysis activity"/>
    <property type="evidence" value="ECO:0007669"/>
    <property type="project" value="InterPro"/>
</dbReference>
<dbReference type="InterPro" id="IPR052156">
    <property type="entry name" value="BCAA_Transport_ATP-bd_LivF"/>
</dbReference>
<evidence type="ECO:0000259" key="6">
    <source>
        <dbReference type="PROSITE" id="PS50893"/>
    </source>
</evidence>
<keyword evidence="3" id="KW-0547">Nucleotide-binding</keyword>
<evidence type="ECO:0000256" key="3">
    <source>
        <dbReference type="ARBA" id="ARBA00022741"/>
    </source>
</evidence>
<accession>A0A939BRE4</accession>
<evidence type="ECO:0000256" key="2">
    <source>
        <dbReference type="ARBA" id="ARBA00022448"/>
    </source>
</evidence>
<sequence>MALLELQNVHTYYGGIHALKGISLTVEKGEVVTLIGSNGAGKSTTLKTICGQTRAREGKVFLNGQEITAMKPHEIARLGIAHVPEGRRIFPKLTVRENLELGAFSVQDKRTIQEGVERAFAYFPRLKERFNQKGGTMSGGEQQMLAIARGLMMKPKILMLDEPSMGLAPILVEQIFDIVNELNKEGMTILLVEQNANQALSVASRGYVIQTGEIILKDDARSLLANPQVREAYLA</sequence>
<proteinExistence type="inferred from homology"/>
<dbReference type="Proteomes" id="UP000717624">
    <property type="component" value="Unassembled WGS sequence"/>
</dbReference>
<dbReference type="GO" id="GO:0015807">
    <property type="term" value="P:L-amino acid transport"/>
    <property type="evidence" value="ECO:0007669"/>
    <property type="project" value="TreeGrafter"/>
</dbReference>
<dbReference type="InterPro" id="IPR027417">
    <property type="entry name" value="P-loop_NTPase"/>
</dbReference>
<keyword evidence="5" id="KW-0029">Amino-acid transport</keyword>
<feature type="domain" description="ABC transporter" evidence="6">
    <location>
        <begin position="4"/>
        <end position="234"/>
    </location>
</feature>
<keyword evidence="4 7" id="KW-0067">ATP-binding</keyword>
<dbReference type="InterPro" id="IPR030660">
    <property type="entry name" value="ABC_branched_ATPase_LivF/BraG"/>
</dbReference>
<evidence type="ECO:0000256" key="5">
    <source>
        <dbReference type="ARBA" id="ARBA00022970"/>
    </source>
</evidence>
<reference evidence="7" key="1">
    <citation type="submission" date="2021-01" db="EMBL/GenBank/DDBJ databases">
        <title>Genomic Encyclopedia of Type Strains, Phase IV (KMG-IV): sequencing the most valuable type-strain genomes for metagenomic binning, comparative biology and taxonomic classification.</title>
        <authorList>
            <person name="Goeker M."/>
        </authorList>
    </citation>
    <scope>NUCLEOTIDE SEQUENCE</scope>
    <source>
        <strain evidence="7">DSM 25523</strain>
    </source>
</reference>
<name>A0A939BRE4_9BACL</name>
<dbReference type="SMART" id="SM00382">
    <property type="entry name" value="AAA"/>
    <property type="match status" value="1"/>
</dbReference>
<dbReference type="InterPro" id="IPR003439">
    <property type="entry name" value="ABC_transporter-like_ATP-bd"/>
</dbReference>
<dbReference type="GO" id="GO:0015658">
    <property type="term" value="F:branched-chain amino acid transmembrane transporter activity"/>
    <property type="evidence" value="ECO:0007669"/>
    <property type="project" value="InterPro"/>
</dbReference>
<comment type="similarity">
    <text evidence="1">Belongs to the ABC transporter superfamily.</text>
</comment>
<dbReference type="CDD" id="cd03224">
    <property type="entry name" value="ABC_TM1139_LivF_branched"/>
    <property type="match status" value="1"/>
</dbReference>
<evidence type="ECO:0000313" key="8">
    <source>
        <dbReference type="Proteomes" id="UP000717624"/>
    </source>
</evidence>
<dbReference type="Gene3D" id="3.40.50.300">
    <property type="entry name" value="P-loop containing nucleotide triphosphate hydrolases"/>
    <property type="match status" value="1"/>
</dbReference>
<dbReference type="EMBL" id="JAFBEB010000003">
    <property type="protein sequence ID" value="MBM7589532.1"/>
    <property type="molecule type" value="Genomic_DNA"/>
</dbReference>
<dbReference type="InterPro" id="IPR003593">
    <property type="entry name" value="AAA+_ATPase"/>
</dbReference>
<evidence type="ECO:0000256" key="4">
    <source>
        <dbReference type="ARBA" id="ARBA00022840"/>
    </source>
</evidence>
<dbReference type="GO" id="GO:0005524">
    <property type="term" value="F:ATP binding"/>
    <property type="evidence" value="ECO:0007669"/>
    <property type="project" value="UniProtKB-KW"/>
</dbReference>
<dbReference type="SUPFAM" id="SSF52540">
    <property type="entry name" value="P-loop containing nucleoside triphosphate hydrolases"/>
    <property type="match status" value="1"/>
</dbReference>
<comment type="caution">
    <text evidence="7">The sequence shown here is derived from an EMBL/GenBank/DDBJ whole genome shotgun (WGS) entry which is preliminary data.</text>
</comment>
<dbReference type="InterPro" id="IPR017871">
    <property type="entry name" value="ABC_transporter-like_CS"/>
</dbReference>
<dbReference type="AlphaFoldDB" id="A0A939BRE4"/>
<dbReference type="RefSeq" id="WP_204517264.1">
    <property type="nucleotide sequence ID" value="NZ_BAABIN010000038.1"/>
</dbReference>
<dbReference type="PANTHER" id="PTHR43820:SF4">
    <property type="entry name" value="HIGH-AFFINITY BRANCHED-CHAIN AMINO ACID TRANSPORT ATP-BINDING PROTEIN LIVF"/>
    <property type="match status" value="1"/>
</dbReference>
<dbReference type="Pfam" id="PF00005">
    <property type="entry name" value="ABC_tran"/>
    <property type="match status" value="1"/>
</dbReference>